<dbReference type="Gene3D" id="3.80.10.10">
    <property type="entry name" value="Ribonuclease Inhibitor"/>
    <property type="match status" value="1"/>
</dbReference>
<organism evidence="1 2">
    <name type="scientific">Reticulomyxa filosa</name>
    <dbReference type="NCBI Taxonomy" id="46433"/>
    <lineage>
        <taxon>Eukaryota</taxon>
        <taxon>Sar</taxon>
        <taxon>Rhizaria</taxon>
        <taxon>Retaria</taxon>
        <taxon>Foraminifera</taxon>
        <taxon>Monothalamids</taxon>
        <taxon>Reticulomyxidae</taxon>
        <taxon>Reticulomyxa</taxon>
    </lineage>
</organism>
<proteinExistence type="predicted"/>
<evidence type="ECO:0000313" key="2">
    <source>
        <dbReference type="Proteomes" id="UP000023152"/>
    </source>
</evidence>
<protein>
    <submittedName>
        <fullName evidence="1">Uncharacterized protein</fullName>
    </submittedName>
</protein>
<accession>X6M3D5</accession>
<name>X6M3D5_RETFI</name>
<dbReference type="InterPro" id="IPR032675">
    <property type="entry name" value="LRR_dom_sf"/>
</dbReference>
<dbReference type="Proteomes" id="UP000023152">
    <property type="component" value="Unassembled WGS sequence"/>
</dbReference>
<dbReference type="SUPFAM" id="SSF52047">
    <property type="entry name" value="RNI-like"/>
    <property type="match status" value="1"/>
</dbReference>
<dbReference type="EMBL" id="ASPP01025480">
    <property type="protein sequence ID" value="ETO07977.1"/>
    <property type="molecule type" value="Genomic_DNA"/>
</dbReference>
<reference evidence="1 2" key="1">
    <citation type="journal article" date="2013" name="Curr. Biol.">
        <title>The Genome of the Foraminiferan Reticulomyxa filosa.</title>
        <authorList>
            <person name="Glockner G."/>
            <person name="Hulsmann N."/>
            <person name="Schleicher M."/>
            <person name="Noegel A.A."/>
            <person name="Eichinger L."/>
            <person name="Gallinger C."/>
            <person name="Pawlowski J."/>
            <person name="Sierra R."/>
            <person name="Euteneuer U."/>
            <person name="Pillet L."/>
            <person name="Moustafa A."/>
            <person name="Platzer M."/>
            <person name="Groth M."/>
            <person name="Szafranski K."/>
            <person name="Schliwa M."/>
        </authorList>
    </citation>
    <scope>NUCLEOTIDE SEQUENCE [LARGE SCALE GENOMIC DNA]</scope>
</reference>
<gene>
    <name evidence="1" type="ORF">RFI_29411</name>
</gene>
<evidence type="ECO:0000313" key="1">
    <source>
        <dbReference type="EMBL" id="ETO07977.1"/>
    </source>
</evidence>
<comment type="caution">
    <text evidence="1">The sequence shown here is derived from an EMBL/GenBank/DDBJ whole genome shotgun (WGS) entry which is preliminary data.</text>
</comment>
<keyword evidence="2" id="KW-1185">Reference proteome</keyword>
<dbReference type="AlphaFoldDB" id="X6M3D5"/>
<sequence>MKNCHLDDKDCSVISQQIMKPSNSPDVLYYLSSIILDFNDIGNEGFLALLNAVVNEENQIQIMHLSLAYNKVDDIGFAQLVTTIAQGIKTNSRNEVLSPLKKIDLTANRVTSKSIELLYSTTIICSKQQDKLNVTKNANVASTSEKPDCNPETTLVSQLGEINIVLRHNISSFEVEKVRQEFFVPNVTLL</sequence>
<dbReference type="OrthoDB" id="7563424at2759"/>